<accession>A0ABU9F6P4</accession>
<reference evidence="1 2" key="1">
    <citation type="submission" date="2024-04" db="EMBL/GenBank/DDBJ databases">
        <title>Two novel Raoultella species associated with bleeding cankers of broadleaf hosts, Raoultella scottia sp. nov. and Raoultella lignicola sp. nov.</title>
        <authorList>
            <person name="Brady C.L."/>
        </authorList>
    </citation>
    <scope>NUCLEOTIDE SEQUENCE [LARGE SCALE GENOMIC DNA]</scope>
    <source>
        <strain evidence="1 2">TW_WC1a.1</strain>
    </source>
</reference>
<keyword evidence="2" id="KW-1185">Reference proteome</keyword>
<evidence type="ECO:0000313" key="2">
    <source>
        <dbReference type="Proteomes" id="UP001312893"/>
    </source>
</evidence>
<dbReference type="Proteomes" id="UP001312893">
    <property type="component" value="Unassembled WGS sequence"/>
</dbReference>
<comment type="caution">
    <text evidence="1">The sequence shown here is derived from an EMBL/GenBank/DDBJ whole genome shotgun (WGS) entry which is preliminary data.</text>
</comment>
<gene>
    <name evidence="1" type="ORF">QFI96_008205</name>
</gene>
<name>A0ABU9F6P4_9ENTR</name>
<dbReference type="RefSeq" id="WP_123757116.1">
    <property type="nucleotide sequence ID" value="NZ_JARXNK020000101.1"/>
</dbReference>
<organism evidence="1 2">
    <name type="scientific">Raoultella lignicola</name>
    <dbReference type="NCBI Taxonomy" id="3040939"/>
    <lineage>
        <taxon>Bacteria</taxon>
        <taxon>Pseudomonadati</taxon>
        <taxon>Pseudomonadota</taxon>
        <taxon>Gammaproteobacteria</taxon>
        <taxon>Enterobacterales</taxon>
        <taxon>Enterobacteriaceae</taxon>
        <taxon>Klebsiella/Raoultella group</taxon>
        <taxon>Raoultella</taxon>
    </lineage>
</organism>
<evidence type="ECO:0000313" key="1">
    <source>
        <dbReference type="EMBL" id="MEL0551680.1"/>
    </source>
</evidence>
<protein>
    <submittedName>
        <fullName evidence="1">Sugar glycosyltransferase</fullName>
    </submittedName>
</protein>
<dbReference type="EMBL" id="JARXNK020000101">
    <property type="protein sequence ID" value="MEL0551680.1"/>
    <property type="molecule type" value="Genomic_DNA"/>
</dbReference>
<proteinExistence type="predicted"/>
<sequence>MGSLFKQFYRYTRPRAYRHNENLWPWTKITRAASGEISTLVYKGKSVPLVSLSALKNTFSGPLLLTATGPSVKEIDFSVTPASVPVMGVNGAYFLTGQVNFSFYLIVDMEFFDRKPEIIAAIVANPKILFFTTVHGIAKIIDRLGFGHIQCRLAAIEDACYRIYQARIPCANIKKTFHQADTVILHQHSDEIGFAIDIRQGIFDAGTVAYWALQIIAWLGFDKVIIAGLDMTNFEQPRFYESNSNKLPSYLANKVESLIFPAFELASTYMCSVGIDIINTSTESAIPEHIFNKAPFSQSMKAVTR</sequence>
<dbReference type="Gene3D" id="3.90.1480.10">
    <property type="entry name" value="Alpha-2,3-sialyltransferase"/>
    <property type="match status" value="1"/>
</dbReference>